<evidence type="ECO:0000259" key="1">
    <source>
        <dbReference type="Pfam" id="PF20586"/>
    </source>
</evidence>
<dbReference type="Proteomes" id="UP000030710">
    <property type="component" value="Unassembled WGS sequence"/>
</dbReference>
<proteinExistence type="predicted"/>
<dbReference type="EMBL" id="KE356561">
    <property type="protein sequence ID" value="ERG94257.1"/>
    <property type="molecule type" value="Genomic_DNA"/>
</dbReference>
<gene>
    <name evidence="2" type="ORF">J07HQW2_00691</name>
</gene>
<dbReference type="InterPro" id="IPR046738">
    <property type="entry name" value="DUF6788"/>
</dbReference>
<accession>U1PKP2</accession>
<evidence type="ECO:0000313" key="2">
    <source>
        <dbReference type="EMBL" id="ERG94257.1"/>
    </source>
</evidence>
<dbReference type="HOGENOM" id="CLU_2678833_0_0_2"/>
<dbReference type="AlphaFoldDB" id="U1PKP2"/>
<feature type="domain" description="DUF6788" evidence="1">
    <location>
        <begin position="19"/>
        <end position="74"/>
    </location>
</feature>
<reference evidence="2 3" key="1">
    <citation type="journal article" date="2013" name="PLoS ONE">
        <title>Assembly-driven community genomics of a hypersaline microbial ecosystem.</title>
        <authorList>
            <person name="Podell S."/>
            <person name="Ugalde J.A."/>
            <person name="Narasingarao P."/>
            <person name="Banfield J.F."/>
            <person name="Heidelberg K.B."/>
            <person name="Allen E.E."/>
        </authorList>
    </citation>
    <scope>NUCLEOTIDE SEQUENCE [LARGE SCALE GENOMIC DNA]</scope>
    <source>
        <strain evidence="3">J07HQW2</strain>
    </source>
</reference>
<evidence type="ECO:0000313" key="3">
    <source>
        <dbReference type="Proteomes" id="UP000030710"/>
    </source>
</evidence>
<protein>
    <recommendedName>
        <fullName evidence="1">DUF6788 domain-containing protein</fullName>
    </recommendedName>
</protein>
<name>U1PKP2_9EURY</name>
<dbReference type="eggNOG" id="arCOG06178">
    <property type="taxonomic scope" value="Archaea"/>
</dbReference>
<organism evidence="2 3">
    <name type="scientific">Haloquadratum walsbyi J07HQW2</name>
    <dbReference type="NCBI Taxonomy" id="1238425"/>
    <lineage>
        <taxon>Archaea</taxon>
        <taxon>Methanobacteriati</taxon>
        <taxon>Methanobacteriota</taxon>
        <taxon>Stenosarchaea group</taxon>
        <taxon>Halobacteria</taxon>
        <taxon>Halobacteriales</taxon>
        <taxon>Haloferacaceae</taxon>
        <taxon>Haloquadratum</taxon>
    </lineage>
</organism>
<dbReference type="RefSeq" id="WP_021053750.1">
    <property type="nucleotide sequence ID" value="NZ_KE356561.1"/>
</dbReference>
<dbReference type="Pfam" id="PF20586">
    <property type="entry name" value="DUF6788"/>
    <property type="match status" value="1"/>
</dbReference>
<sequence>MVEYRQQNRAEMEPEEILSEAEKIGTDESRTLTTEKVTCGDQNCECMNGGQKYVPCVYEYIYEDGTLSSEYLGK</sequence>